<feature type="compositionally biased region" description="Polar residues" evidence="22">
    <location>
        <begin position="418"/>
        <end position="434"/>
    </location>
</feature>
<dbReference type="AlphaFoldDB" id="A0A6V8NZ01"/>
<keyword evidence="10 23" id="KW-1133">Transmembrane helix</keyword>
<evidence type="ECO:0000313" key="25">
    <source>
        <dbReference type="Proteomes" id="UP000543224"/>
    </source>
</evidence>
<evidence type="ECO:0000256" key="19">
    <source>
        <dbReference type="ARBA" id="ARBA00044770"/>
    </source>
</evidence>
<evidence type="ECO:0000256" key="14">
    <source>
        <dbReference type="ARBA" id="ARBA00032370"/>
    </source>
</evidence>
<keyword evidence="6" id="KW-0808">Transferase</keyword>
<evidence type="ECO:0000256" key="16">
    <source>
        <dbReference type="ARBA" id="ARBA00038053"/>
    </source>
</evidence>
<feature type="transmembrane region" description="Helical" evidence="23">
    <location>
        <begin position="349"/>
        <end position="372"/>
    </location>
</feature>
<dbReference type="InterPro" id="IPR001182">
    <property type="entry name" value="FtsW/RodA"/>
</dbReference>
<evidence type="ECO:0000256" key="4">
    <source>
        <dbReference type="ARBA" id="ARBA00022618"/>
    </source>
</evidence>
<name>A0A6V8NZ01_9ACTN</name>
<dbReference type="InterPro" id="IPR013437">
    <property type="entry name" value="FtsW"/>
</dbReference>
<keyword evidence="3" id="KW-1003">Cell membrane</keyword>
<feature type="transmembrane region" description="Helical" evidence="23">
    <location>
        <begin position="178"/>
        <end position="195"/>
    </location>
</feature>
<reference evidence="24 25" key="1">
    <citation type="journal article" date="2020" name="Front. Microbiol.">
        <title>Single-cell genomics of novel Actinobacteria with the Wood-Ljungdahl pathway discovered in a serpentinizing system.</title>
        <authorList>
            <person name="Merino N."/>
            <person name="Kawai M."/>
            <person name="Boyd E.S."/>
            <person name="Colman D.R."/>
            <person name="McGlynn S.E."/>
            <person name="Nealson K.H."/>
            <person name="Kurokawa K."/>
            <person name="Hongoh Y."/>
        </authorList>
    </citation>
    <scope>NUCLEOTIDE SEQUENCE [LARGE SCALE GENOMIC DNA]</scope>
    <source>
        <strain evidence="24 25">S25</strain>
    </source>
</reference>
<evidence type="ECO:0000256" key="6">
    <source>
        <dbReference type="ARBA" id="ARBA00022679"/>
    </source>
</evidence>
<evidence type="ECO:0000256" key="1">
    <source>
        <dbReference type="ARBA" id="ARBA00004651"/>
    </source>
</evidence>
<evidence type="ECO:0000256" key="10">
    <source>
        <dbReference type="ARBA" id="ARBA00022989"/>
    </source>
</evidence>
<dbReference type="PANTHER" id="PTHR30474">
    <property type="entry name" value="CELL CYCLE PROTEIN"/>
    <property type="match status" value="1"/>
</dbReference>
<keyword evidence="9" id="KW-0573">Peptidoglycan synthesis</keyword>
<feature type="transmembrane region" description="Helical" evidence="23">
    <location>
        <begin position="200"/>
        <end position="217"/>
    </location>
</feature>
<accession>A0A6V8NZ01</accession>
<dbReference type="GO" id="GO:0005886">
    <property type="term" value="C:plasma membrane"/>
    <property type="evidence" value="ECO:0007669"/>
    <property type="project" value="UniProtKB-SubCell"/>
</dbReference>
<comment type="function">
    <text evidence="21">Peptidoglycan polymerase that is essential for cell division.</text>
</comment>
<evidence type="ECO:0000256" key="7">
    <source>
        <dbReference type="ARBA" id="ARBA00022692"/>
    </source>
</evidence>
<evidence type="ECO:0000256" key="9">
    <source>
        <dbReference type="ARBA" id="ARBA00022984"/>
    </source>
</evidence>
<feature type="transmembrane region" description="Helical" evidence="23">
    <location>
        <begin position="285"/>
        <end position="305"/>
    </location>
</feature>
<feature type="transmembrane region" description="Helical" evidence="23">
    <location>
        <begin position="62"/>
        <end position="80"/>
    </location>
</feature>
<dbReference type="GO" id="GO:0008360">
    <property type="term" value="P:regulation of cell shape"/>
    <property type="evidence" value="ECO:0007669"/>
    <property type="project" value="UniProtKB-KW"/>
</dbReference>
<evidence type="ECO:0000256" key="5">
    <source>
        <dbReference type="ARBA" id="ARBA00022676"/>
    </source>
</evidence>
<dbReference type="GO" id="GO:0009252">
    <property type="term" value="P:peptidoglycan biosynthetic process"/>
    <property type="evidence" value="ECO:0007669"/>
    <property type="project" value="UniProtKB-KW"/>
</dbReference>
<dbReference type="GO" id="GO:0015648">
    <property type="term" value="F:lipid-linked peptidoglycan transporter activity"/>
    <property type="evidence" value="ECO:0007669"/>
    <property type="project" value="TreeGrafter"/>
</dbReference>
<proteinExistence type="inferred from homology"/>
<evidence type="ECO:0000256" key="20">
    <source>
        <dbReference type="ARBA" id="ARBA00049902"/>
    </source>
</evidence>
<comment type="caution">
    <text evidence="24">The sequence shown here is derived from an EMBL/GenBank/DDBJ whole genome shotgun (WGS) entry which is preliminary data.</text>
</comment>
<feature type="transmembrane region" description="Helical" evidence="23">
    <location>
        <begin position="87"/>
        <end position="107"/>
    </location>
</feature>
<evidence type="ECO:0000256" key="22">
    <source>
        <dbReference type="SAM" id="MobiDB-lite"/>
    </source>
</evidence>
<evidence type="ECO:0000256" key="23">
    <source>
        <dbReference type="SAM" id="Phobius"/>
    </source>
</evidence>
<evidence type="ECO:0000256" key="13">
    <source>
        <dbReference type="ARBA" id="ARBA00023316"/>
    </source>
</evidence>
<evidence type="ECO:0000256" key="8">
    <source>
        <dbReference type="ARBA" id="ARBA00022960"/>
    </source>
</evidence>
<organism evidence="24 25">
    <name type="scientific">Candidatus Hakubella thermalkaliphila</name>
    <dbReference type="NCBI Taxonomy" id="2754717"/>
    <lineage>
        <taxon>Bacteria</taxon>
        <taxon>Bacillati</taxon>
        <taxon>Actinomycetota</taxon>
        <taxon>Actinomycetota incertae sedis</taxon>
        <taxon>Candidatus Hakubellales</taxon>
        <taxon>Candidatus Hakubellaceae</taxon>
        <taxon>Candidatus Hakubella</taxon>
    </lineage>
</organism>
<keyword evidence="11 23" id="KW-0472">Membrane</keyword>
<keyword evidence="5" id="KW-0328">Glycosyltransferase</keyword>
<comment type="similarity">
    <text evidence="16">Belongs to the SEDS family. FtsW subfamily.</text>
</comment>
<feature type="transmembrane region" description="Helical" evidence="23">
    <location>
        <begin position="317"/>
        <end position="337"/>
    </location>
</feature>
<keyword evidence="8" id="KW-0133">Cell shape</keyword>
<gene>
    <name evidence="24" type="ORF">HKBW3S25_00975</name>
</gene>
<dbReference type="EMBL" id="BLRX01000105">
    <property type="protein sequence ID" value="GFP25495.1"/>
    <property type="molecule type" value="Genomic_DNA"/>
</dbReference>
<protein>
    <recommendedName>
        <fullName evidence="17">Probable peptidoglycan glycosyltransferase FtsW</fullName>
        <ecNumber evidence="19">2.4.99.28</ecNumber>
    </recommendedName>
    <alternativeName>
        <fullName evidence="18">Cell division protein FtsW</fullName>
    </alternativeName>
    <alternativeName>
        <fullName evidence="15">Cell wall polymerase</fullName>
    </alternativeName>
    <alternativeName>
        <fullName evidence="14">Peptidoglycan polymerase</fullName>
    </alternativeName>
</protein>
<feature type="transmembrane region" description="Helical" evidence="23">
    <location>
        <begin position="155"/>
        <end position="172"/>
    </location>
</feature>
<comment type="subcellular location">
    <subcellularLocation>
        <location evidence="1">Cell membrane</location>
        <topology evidence="1">Multi-pass membrane protein</topology>
    </subcellularLocation>
</comment>
<feature type="transmembrane region" description="Helical" evidence="23">
    <location>
        <begin position="21"/>
        <end position="42"/>
    </location>
</feature>
<evidence type="ECO:0000256" key="21">
    <source>
        <dbReference type="ARBA" id="ARBA00049966"/>
    </source>
</evidence>
<dbReference type="PANTHER" id="PTHR30474:SF2">
    <property type="entry name" value="PEPTIDOGLYCAN GLYCOSYLTRANSFERASE FTSW-RELATED"/>
    <property type="match status" value="1"/>
</dbReference>
<feature type="non-terminal residue" evidence="24">
    <location>
        <position position="1"/>
    </location>
</feature>
<evidence type="ECO:0000256" key="15">
    <source>
        <dbReference type="ARBA" id="ARBA00033270"/>
    </source>
</evidence>
<feature type="transmembrane region" description="Helical" evidence="23">
    <location>
        <begin position="119"/>
        <end position="143"/>
    </location>
</feature>
<feature type="compositionally biased region" description="Basic residues" evidence="22">
    <location>
        <begin position="406"/>
        <end position="416"/>
    </location>
</feature>
<keyword evidence="13" id="KW-0961">Cell wall biogenesis/degradation</keyword>
<dbReference type="EC" id="2.4.99.28" evidence="19"/>
<evidence type="ECO:0000256" key="12">
    <source>
        <dbReference type="ARBA" id="ARBA00023306"/>
    </source>
</evidence>
<evidence type="ECO:0000256" key="17">
    <source>
        <dbReference type="ARBA" id="ARBA00041185"/>
    </source>
</evidence>
<keyword evidence="7 23" id="KW-0812">Transmembrane</keyword>
<evidence type="ECO:0000256" key="18">
    <source>
        <dbReference type="ARBA" id="ARBA00041418"/>
    </source>
</evidence>
<dbReference type="PRINTS" id="PR00173">
    <property type="entry name" value="EDTRNSPORT"/>
</dbReference>
<dbReference type="Pfam" id="PF01098">
    <property type="entry name" value="FTSW_RODA_SPOVE"/>
    <property type="match status" value="1"/>
</dbReference>
<evidence type="ECO:0000313" key="24">
    <source>
        <dbReference type="EMBL" id="GFP25495.1"/>
    </source>
</evidence>
<evidence type="ECO:0000256" key="11">
    <source>
        <dbReference type="ARBA" id="ARBA00023136"/>
    </source>
</evidence>
<comment type="pathway">
    <text evidence="2">Cell wall biogenesis; peptidoglycan biosynthesis.</text>
</comment>
<comment type="catalytic activity">
    <reaction evidence="20">
        <text>[GlcNAc-(1-&gt;4)-Mur2Ac(oyl-L-Ala-gamma-D-Glu-L-Lys-D-Ala-D-Ala)](n)-di-trans,octa-cis-undecaprenyl diphosphate + beta-D-GlcNAc-(1-&gt;4)-Mur2Ac(oyl-L-Ala-gamma-D-Glu-L-Lys-D-Ala-D-Ala)-di-trans,octa-cis-undecaprenyl diphosphate = [GlcNAc-(1-&gt;4)-Mur2Ac(oyl-L-Ala-gamma-D-Glu-L-Lys-D-Ala-D-Ala)](n+1)-di-trans,octa-cis-undecaprenyl diphosphate + di-trans,octa-cis-undecaprenyl diphosphate + H(+)</text>
        <dbReference type="Rhea" id="RHEA:23708"/>
        <dbReference type="Rhea" id="RHEA-COMP:9602"/>
        <dbReference type="Rhea" id="RHEA-COMP:9603"/>
        <dbReference type="ChEBI" id="CHEBI:15378"/>
        <dbReference type="ChEBI" id="CHEBI:58405"/>
        <dbReference type="ChEBI" id="CHEBI:60033"/>
        <dbReference type="ChEBI" id="CHEBI:78435"/>
        <dbReference type="EC" id="2.4.99.28"/>
    </reaction>
</comment>
<dbReference type="Proteomes" id="UP000543224">
    <property type="component" value="Unassembled WGS sequence"/>
</dbReference>
<dbReference type="GO" id="GO:0051301">
    <property type="term" value="P:cell division"/>
    <property type="evidence" value="ECO:0007669"/>
    <property type="project" value="UniProtKB-KW"/>
</dbReference>
<evidence type="ECO:0000256" key="3">
    <source>
        <dbReference type="ARBA" id="ARBA00022475"/>
    </source>
</evidence>
<dbReference type="GO" id="GO:0071555">
    <property type="term" value="P:cell wall organization"/>
    <property type="evidence" value="ECO:0007669"/>
    <property type="project" value="UniProtKB-KW"/>
</dbReference>
<sequence>SRERLVRGTEMARPGRAPRAYYFLLGLTIVMFIFGTVMVSGASTVVASSLSGDTFYLIKRQLAHGVIGVIALFLFSSFFYQRYQFFSYFMILACIGLLSLTLIPGAGIRAGGAQRWLDLGLITIQPSEIAKLFMVIFAADILVKKERHIGELKHVLVPIILAAVLVSLLVFLQPNLGAVVVMWISLFAIFFVVGVKVRHLLAIAGLWSMGVASYIVSADYRLQRILAFLDKTGDISGSGFQLQQSLIALGSGHLTGLGLGLSRQKFGYLPAAHTDFIFAIVGEELGLVGTAGLVIGFLIFVYLGIQISLKARDLFGRLLAVGLTASIASQALINIGATTGLAPVTGIPLPLISFGGSSLVVTMASIGILLNIARKGTTAPLREVSGQRRGQSKTIVAIERPGARRKKYLSSRRRGSSFKETGLSSRRTGPSSRKTVYGVNSHEDSHSQRRNRRASLSSSGSGRRSERKR</sequence>
<keyword evidence="4 24" id="KW-0132">Cell division</keyword>
<feature type="region of interest" description="Disordered" evidence="22">
    <location>
        <begin position="406"/>
        <end position="469"/>
    </location>
</feature>
<keyword evidence="12" id="KW-0131">Cell cycle</keyword>
<evidence type="ECO:0000256" key="2">
    <source>
        <dbReference type="ARBA" id="ARBA00004752"/>
    </source>
</evidence>
<dbReference type="NCBIfam" id="TIGR02614">
    <property type="entry name" value="ftsW"/>
    <property type="match status" value="1"/>
</dbReference>
<dbReference type="GO" id="GO:0008955">
    <property type="term" value="F:peptidoglycan glycosyltransferase activity"/>
    <property type="evidence" value="ECO:0007669"/>
    <property type="project" value="UniProtKB-EC"/>
</dbReference>
<dbReference type="GO" id="GO:0032153">
    <property type="term" value="C:cell division site"/>
    <property type="evidence" value="ECO:0007669"/>
    <property type="project" value="TreeGrafter"/>
</dbReference>